<evidence type="ECO:0000313" key="1">
    <source>
        <dbReference type="EMBL" id="GIY11315.1"/>
    </source>
</evidence>
<dbReference type="Proteomes" id="UP001054945">
    <property type="component" value="Unassembled WGS sequence"/>
</dbReference>
<protein>
    <submittedName>
        <fullName evidence="1">Uncharacterized protein</fullName>
    </submittedName>
</protein>
<reference evidence="1 2" key="1">
    <citation type="submission" date="2021-06" db="EMBL/GenBank/DDBJ databases">
        <title>Caerostris extrusa draft genome.</title>
        <authorList>
            <person name="Kono N."/>
            <person name="Arakawa K."/>
        </authorList>
    </citation>
    <scope>NUCLEOTIDE SEQUENCE [LARGE SCALE GENOMIC DNA]</scope>
</reference>
<proteinExistence type="predicted"/>
<gene>
    <name evidence="1" type="ORF">CEXT_661681</name>
</gene>
<sequence>MDKNVTQYRCHFQSRNNMVNVMEKGRGGLGRRSHLFFTIQYSIKAYCERGSKHSFLDADWDVKPVASASFLLPFASFLMAREDLLEEGGIFPTAFALLYWT</sequence>
<organism evidence="1 2">
    <name type="scientific">Caerostris extrusa</name>
    <name type="common">Bark spider</name>
    <name type="synonym">Caerostris bankana</name>
    <dbReference type="NCBI Taxonomy" id="172846"/>
    <lineage>
        <taxon>Eukaryota</taxon>
        <taxon>Metazoa</taxon>
        <taxon>Ecdysozoa</taxon>
        <taxon>Arthropoda</taxon>
        <taxon>Chelicerata</taxon>
        <taxon>Arachnida</taxon>
        <taxon>Araneae</taxon>
        <taxon>Araneomorphae</taxon>
        <taxon>Entelegynae</taxon>
        <taxon>Araneoidea</taxon>
        <taxon>Araneidae</taxon>
        <taxon>Caerostris</taxon>
    </lineage>
</organism>
<accession>A0AAV4QT88</accession>
<evidence type="ECO:0000313" key="2">
    <source>
        <dbReference type="Proteomes" id="UP001054945"/>
    </source>
</evidence>
<dbReference type="AlphaFoldDB" id="A0AAV4QT88"/>
<keyword evidence="2" id="KW-1185">Reference proteome</keyword>
<name>A0AAV4QT88_CAEEX</name>
<comment type="caution">
    <text evidence="1">The sequence shown here is derived from an EMBL/GenBank/DDBJ whole genome shotgun (WGS) entry which is preliminary data.</text>
</comment>
<dbReference type="EMBL" id="BPLR01006631">
    <property type="protein sequence ID" value="GIY11315.1"/>
    <property type="molecule type" value="Genomic_DNA"/>
</dbReference>